<evidence type="ECO:0000259" key="2">
    <source>
        <dbReference type="Pfam" id="PF02517"/>
    </source>
</evidence>
<dbReference type="PANTHER" id="PTHR36435:SF1">
    <property type="entry name" value="CAAX AMINO TERMINAL PROTEASE FAMILY PROTEIN"/>
    <property type="match status" value="1"/>
</dbReference>
<accession>A0A1R0XAA1</accession>
<sequence>MIDEKLSKRQLILGVILAVMYFLGLFSILLIRPVMGILNHVFIWQPEQQNRMALMLNSLIYIGVIIGFRGFYKQAIHDFRQYWVRNMLWMVWGLCLIIIIGSMLIPTLISIFHPITKSVNEVDLRAMLSSYPFIFTVNVVWIGPLIEELVYRVTIYRTIRRKSRLLAYLISSFLFGFQHVYRAVVFQSNYNEMWNIFSYMAAGLIFAYLYEKRKNILVPIGAHMFSNGLSVLLYFLS</sequence>
<keyword evidence="1" id="KW-0472">Membrane</keyword>
<name>A0A1R0XAA1_9BACL</name>
<dbReference type="Pfam" id="PF02517">
    <property type="entry name" value="Rce1-like"/>
    <property type="match status" value="1"/>
</dbReference>
<feature type="transmembrane region" description="Helical" evidence="1">
    <location>
        <begin position="217"/>
        <end position="236"/>
    </location>
</feature>
<feature type="transmembrane region" description="Helical" evidence="1">
    <location>
        <begin position="51"/>
        <end position="68"/>
    </location>
</feature>
<reference evidence="3 4" key="1">
    <citation type="submission" date="2016-10" db="EMBL/GenBank/DDBJ databases">
        <title>Paenibacillus species isolates.</title>
        <authorList>
            <person name="Beno S.M."/>
        </authorList>
    </citation>
    <scope>NUCLEOTIDE SEQUENCE [LARGE SCALE GENOMIC DNA]</scope>
    <source>
        <strain evidence="3 4">FSL H7-0604</strain>
    </source>
</reference>
<feature type="transmembrane region" description="Helical" evidence="1">
    <location>
        <begin position="193"/>
        <end position="210"/>
    </location>
</feature>
<dbReference type="GO" id="GO:0004175">
    <property type="term" value="F:endopeptidase activity"/>
    <property type="evidence" value="ECO:0007669"/>
    <property type="project" value="UniProtKB-ARBA"/>
</dbReference>
<organism evidence="3 4">
    <name type="scientific">Paenibacillus odorifer</name>
    <dbReference type="NCBI Taxonomy" id="189426"/>
    <lineage>
        <taxon>Bacteria</taxon>
        <taxon>Bacillati</taxon>
        <taxon>Bacillota</taxon>
        <taxon>Bacilli</taxon>
        <taxon>Bacillales</taxon>
        <taxon>Paenibacillaceae</taxon>
        <taxon>Paenibacillus</taxon>
    </lineage>
</organism>
<gene>
    <name evidence="3" type="ORF">BJP51_18085</name>
</gene>
<dbReference type="GO" id="GO:0080120">
    <property type="term" value="P:CAAX-box protein maturation"/>
    <property type="evidence" value="ECO:0007669"/>
    <property type="project" value="UniProtKB-ARBA"/>
</dbReference>
<dbReference type="RefSeq" id="WP_076179130.1">
    <property type="nucleotide sequence ID" value="NZ_JALLFV010000003.1"/>
</dbReference>
<feature type="transmembrane region" description="Helical" evidence="1">
    <location>
        <begin position="12"/>
        <end position="31"/>
    </location>
</feature>
<feature type="transmembrane region" description="Helical" evidence="1">
    <location>
        <begin position="89"/>
        <end position="113"/>
    </location>
</feature>
<evidence type="ECO:0000256" key="1">
    <source>
        <dbReference type="SAM" id="Phobius"/>
    </source>
</evidence>
<dbReference type="PANTHER" id="PTHR36435">
    <property type="entry name" value="SLR1288 PROTEIN"/>
    <property type="match status" value="1"/>
</dbReference>
<proteinExistence type="predicted"/>
<dbReference type="EMBL" id="MKQP01000020">
    <property type="protein sequence ID" value="OMD31732.1"/>
    <property type="molecule type" value="Genomic_DNA"/>
</dbReference>
<dbReference type="AlphaFoldDB" id="A0A1R0XAA1"/>
<dbReference type="InterPro" id="IPR052710">
    <property type="entry name" value="CAAX_protease"/>
</dbReference>
<keyword evidence="1" id="KW-0812">Transmembrane</keyword>
<dbReference type="Proteomes" id="UP000187465">
    <property type="component" value="Unassembled WGS sequence"/>
</dbReference>
<feature type="domain" description="CAAX prenyl protease 2/Lysostaphin resistance protein A-like" evidence="2">
    <location>
        <begin position="132"/>
        <end position="228"/>
    </location>
</feature>
<feature type="transmembrane region" description="Helical" evidence="1">
    <location>
        <begin position="133"/>
        <end position="153"/>
    </location>
</feature>
<feature type="transmembrane region" description="Helical" evidence="1">
    <location>
        <begin position="165"/>
        <end position="181"/>
    </location>
</feature>
<comment type="caution">
    <text evidence="3">The sequence shown here is derived from an EMBL/GenBank/DDBJ whole genome shotgun (WGS) entry which is preliminary data.</text>
</comment>
<protein>
    <recommendedName>
        <fullName evidence="2">CAAX prenyl protease 2/Lysostaphin resistance protein A-like domain-containing protein</fullName>
    </recommendedName>
</protein>
<keyword evidence="1" id="KW-1133">Transmembrane helix</keyword>
<dbReference type="InterPro" id="IPR003675">
    <property type="entry name" value="Rce1/LyrA-like_dom"/>
</dbReference>
<evidence type="ECO:0000313" key="4">
    <source>
        <dbReference type="Proteomes" id="UP000187465"/>
    </source>
</evidence>
<evidence type="ECO:0000313" key="3">
    <source>
        <dbReference type="EMBL" id="OMD31732.1"/>
    </source>
</evidence>